<dbReference type="AlphaFoldDB" id="A0A6B0R3S1"/>
<dbReference type="EMBL" id="VBQZ03000017">
    <property type="protein sequence ID" value="MXQ83531.1"/>
    <property type="molecule type" value="Genomic_DNA"/>
</dbReference>
<keyword evidence="2" id="KW-1185">Reference proteome</keyword>
<gene>
    <name evidence="1" type="ORF">E5288_WYG014522</name>
</gene>
<accession>A0A6B0R3S1</accession>
<organism evidence="1 2">
    <name type="scientific">Bos mutus</name>
    <name type="common">wild yak</name>
    <dbReference type="NCBI Taxonomy" id="72004"/>
    <lineage>
        <taxon>Eukaryota</taxon>
        <taxon>Metazoa</taxon>
        <taxon>Chordata</taxon>
        <taxon>Craniata</taxon>
        <taxon>Vertebrata</taxon>
        <taxon>Euteleostomi</taxon>
        <taxon>Mammalia</taxon>
        <taxon>Eutheria</taxon>
        <taxon>Laurasiatheria</taxon>
        <taxon>Artiodactyla</taxon>
        <taxon>Ruminantia</taxon>
        <taxon>Pecora</taxon>
        <taxon>Bovidae</taxon>
        <taxon>Bovinae</taxon>
        <taxon>Bos</taxon>
    </lineage>
</organism>
<sequence length="78" mass="8879">MTVLFQGQRSGNAREKMDSKINMVGDGYSEPSARYRYRGIAFLQISEHGFHTWEMNAIVSLPFDHDLGFAQITLELTP</sequence>
<dbReference type="Proteomes" id="UP000322234">
    <property type="component" value="Unassembled WGS sequence"/>
</dbReference>
<proteinExistence type="predicted"/>
<protein>
    <submittedName>
        <fullName evidence="1">Uncharacterized protein</fullName>
    </submittedName>
</protein>
<evidence type="ECO:0000313" key="1">
    <source>
        <dbReference type="EMBL" id="MXQ83531.1"/>
    </source>
</evidence>
<reference evidence="1" key="1">
    <citation type="submission" date="2019-10" db="EMBL/GenBank/DDBJ databases">
        <title>The sequence and de novo assembly of the wild yak genome.</title>
        <authorList>
            <person name="Liu Y."/>
        </authorList>
    </citation>
    <scope>NUCLEOTIDE SEQUENCE [LARGE SCALE GENOMIC DNA]</scope>
    <source>
        <strain evidence="1">WY2019</strain>
    </source>
</reference>
<comment type="caution">
    <text evidence="1">The sequence shown here is derived from an EMBL/GenBank/DDBJ whole genome shotgun (WGS) entry which is preliminary data.</text>
</comment>
<evidence type="ECO:0000313" key="2">
    <source>
        <dbReference type="Proteomes" id="UP000322234"/>
    </source>
</evidence>
<name>A0A6B0R3S1_9CETA</name>